<sequence length="169" mass="18517">MCCRTVARFARSTVGWACGRRHHKHLLWQAGWGCFHHSTSTPSLSPLRIVSYLALMDSLDASFPCCAILLSLIIIFLGLECMQSGIPGCAGSWNSGQVQYDSGVRRAVSMRGGLCLTSATFTFIGSSSTRVSQAAWWSEWIASMELHRPRSQATFLGTARTHRCATSTI</sequence>
<proteinExistence type="predicted"/>
<name>A0A371CS74_9APHY</name>
<gene>
    <name evidence="1" type="ORF">OH76DRAFT_1235365</name>
</gene>
<accession>A0A371CS74</accession>
<dbReference type="EMBL" id="KZ857469">
    <property type="protein sequence ID" value="RDX43145.1"/>
    <property type="molecule type" value="Genomic_DNA"/>
</dbReference>
<reference evidence="1 2" key="1">
    <citation type="journal article" date="2018" name="Biotechnol. Biofuels">
        <title>Integrative visual omics of the white-rot fungus Polyporus brumalis exposes the biotechnological potential of its oxidative enzymes for delignifying raw plant biomass.</title>
        <authorList>
            <person name="Miyauchi S."/>
            <person name="Rancon A."/>
            <person name="Drula E."/>
            <person name="Hage H."/>
            <person name="Chaduli D."/>
            <person name="Favel A."/>
            <person name="Grisel S."/>
            <person name="Henrissat B."/>
            <person name="Herpoel-Gimbert I."/>
            <person name="Ruiz-Duenas F.J."/>
            <person name="Chevret D."/>
            <person name="Hainaut M."/>
            <person name="Lin J."/>
            <person name="Wang M."/>
            <person name="Pangilinan J."/>
            <person name="Lipzen A."/>
            <person name="Lesage-Meessen L."/>
            <person name="Navarro D."/>
            <person name="Riley R."/>
            <person name="Grigoriev I.V."/>
            <person name="Zhou S."/>
            <person name="Raouche S."/>
            <person name="Rosso M.N."/>
        </authorList>
    </citation>
    <scope>NUCLEOTIDE SEQUENCE [LARGE SCALE GENOMIC DNA]</scope>
    <source>
        <strain evidence="1 2">BRFM 1820</strain>
    </source>
</reference>
<evidence type="ECO:0000313" key="2">
    <source>
        <dbReference type="Proteomes" id="UP000256964"/>
    </source>
</evidence>
<dbReference type="Proteomes" id="UP000256964">
    <property type="component" value="Unassembled WGS sequence"/>
</dbReference>
<keyword evidence="2" id="KW-1185">Reference proteome</keyword>
<dbReference type="AlphaFoldDB" id="A0A371CS74"/>
<protein>
    <submittedName>
        <fullName evidence="1">Uncharacterized protein</fullName>
    </submittedName>
</protein>
<organism evidence="1 2">
    <name type="scientific">Lentinus brumalis</name>
    <dbReference type="NCBI Taxonomy" id="2498619"/>
    <lineage>
        <taxon>Eukaryota</taxon>
        <taxon>Fungi</taxon>
        <taxon>Dikarya</taxon>
        <taxon>Basidiomycota</taxon>
        <taxon>Agaricomycotina</taxon>
        <taxon>Agaricomycetes</taxon>
        <taxon>Polyporales</taxon>
        <taxon>Polyporaceae</taxon>
        <taxon>Lentinus</taxon>
    </lineage>
</organism>
<evidence type="ECO:0000313" key="1">
    <source>
        <dbReference type="EMBL" id="RDX43145.1"/>
    </source>
</evidence>